<dbReference type="AlphaFoldDB" id="D0R037"/>
<reference evidence="1" key="1">
    <citation type="journal article" date="2009" name="Curr. Genet.">
        <title>The complete mitochondrial genome sequence of the liverwort Pleurozia purpurea reveals extremely conservative mitochondrial genome evolution in liverworts.</title>
        <authorList>
            <person name="Wang B."/>
            <person name="Xue J."/>
            <person name="Li L."/>
            <person name="Liu Y."/>
            <person name="Qiu Y.L."/>
        </authorList>
    </citation>
    <scope>NUCLEOTIDE SEQUENCE</scope>
</reference>
<proteinExistence type="predicted"/>
<geneLocation type="mitochondrion" evidence="1"/>
<dbReference type="RefSeq" id="YP_003275990.1">
    <property type="nucleotide sequence ID" value="NC_013444.1"/>
</dbReference>
<accession>D0R037</accession>
<organism evidence="1">
    <name type="scientific">Pleurozia purpurea</name>
    <dbReference type="NCBI Taxonomy" id="280637"/>
    <lineage>
        <taxon>Eukaryota</taxon>
        <taxon>Viridiplantae</taxon>
        <taxon>Streptophyta</taxon>
        <taxon>Embryophyta</taxon>
        <taxon>Marchantiophyta</taxon>
        <taxon>Jungermanniopsida</taxon>
        <taxon>Metzgeriidae</taxon>
        <taxon>Pleuroziales</taxon>
        <taxon>Pleuroziaceae</taxon>
        <taxon>Pleurozia</taxon>
    </lineage>
</organism>
<dbReference type="GeneID" id="8542293"/>
<sequence length="131" mass="15153">MRNRIDLLMTINAFAIVLALRRNSFKLWLQHFLSSIAPKISILVYPLIGSTHQDFRRGWERKEIDFVAEQKAFMRFAYPTVDIYAMPWKGQQDLGGRGASTYNCSDNLGYIRGLNGKQKQLIKKLVYASNH</sequence>
<dbReference type="EMBL" id="FJ999996">
    <property type="protein sequence ID" value="ACR19374.1"/>
    <property type="molecule type" value="Genomic_DNA"/>
</dbReference>
<name>D0R037_9MARC</name>
<gene>
    <name evidence="1" type="ORF">PlpuMp38</name>
</gene>
<evidence type="ECO:0000313" key="1">
    <source>
        <dbReference type="EMBL" id="ACR19374.1"/>
    </source>
</evidence>
<protein>
    <submittedName>
        <fullName evidence="1">Uncharacterized protein</fullName>
    </submittedName>
</protein>
<keyword evidence="1" id="KW-0496">Mitochondrion</keyword>